<dbReference type="InterPro" id="IPR036380">
    <property type="entry name" value="Isochorismatase-like_sf"/>
</dbReference>
<dbReference type="Pfam" id="PF00857">
    <property type="entry name" value="Isochorismatase"/>
    <property type="match status" value="1"/>
</dbReference>
<keyword evidence="1" id="KW-0378">Hydrolase</keyword>
<organism evidence="3 4">
    <name type="scientific">Pikeienuella piscinae</name>
    <dbReference type="NCBI Taxonomy" id="2748098"/>
    <lineage>
        <taxon>Bacteria</taxon>
        <taxon>Pseudomonadati</taxon>
        <taxon>Pseudomonadota</taxon>
        <taxon>Alphaproteobacteria</taxon>
        <taxon>Rhodobacterales</taxon>
        <taxon>Paracoccaceae</taxon>
        <taxon>Pikeienuella</taxon>
    </lineage>
</organism>
<accession>A0A7L5C3X8</accession>
<dbReference type="KEGG" id="hdh:G5B40_14955"/>
<reference evidence="3 4" key="1">
    <citation type="submission" date="2020-02" db="EMBL/GenBank/DDBJ databases">
        <title>complete genome sequence of Rhodobacteraceae bacterium.</title>
        <authorList>
            <person name="Park J."/>
            <person name="Kim Y.-S."/>
            <person name="Kim K.-H."/>
        </authorList>
    </citation>
    <scope>NUCLEOTIDE SEQUENCE [LARGE SCALE GENOMIC DNA]</scope>
    <source>
        <strain evidence="3 4">RR4-56</strain>
    </source>
</reference>
<dbReference type="Gene3D" id="3.40.50.850">
    <property type="entry name" value="Isochorismatase-like"/>
    <property type="match status" value="1"/>
</dbReference>
<dbReference type="PANTHER" id="PTHR43540:SF1">
    <property type="entry name" value="ISOCHORISMATASE HYDROLASE"/>
    <property type="match status" value="1"/>
</dbReference>
<evidence type="ECO:0000256" key="1">
    <source>
        <dbReference type="ARBA" id="ARBA00022801"/>
    </source>
</evidence>
<evidence type="ECO:0000313" key="3">
    <source>
        <dbReference type="EMBL" id="QIE56619.1"/>
    </source>
</evidence>
<dbReference type="SUPFAM" id="SSF52499">
    <property type="entry name" value="Isochorismatase-like hydrolases"/>
    <property type="match status" value="1"/>
</dbReference>
<name>A0A7L5C3X8_9RHOB</name>
<dbReference type="AlphaFoldDB" id="A0A7L5C3X8"/>
<dbReference type="GO" id="GO:0016787">
    <property type="term" value="F:hydrolase activity"/>
    <property type="evidence" value="ECO:0007669"/>
    <property type="project" value="UniProtKB-KW"/>
</dbReference>
<feature type="domain" description="Isochorismatase-like" evidence="2">
    <location>
        <begin position="24"/>
        <end position="197"/>
    </location>
</feature>
<dbReference type="EMBL" id="CP049056">
    <property type="protein sequence ID" value="QIE56619.1"/>
    <property type="molecule type" value="Genomic_DNA"/>
</dbReference>
<dbReference type="Proteomes" id="UP000503336">
    <property type="component" value="Chromosome"/>
</dbReference>
<dbReference type="PANTHER" id="PTHR43540">
    <property type="entry name" value="PEROXYUREIDOACRYLATE/UREIDOACRYLATE AMIDOHYDROLASE-RELATED"/>
    <property type="match status" value="1"/>
</dbReference>
<evidence type="ECO:0000313" key="4">
    <source>
        <dbReference type="Proteomes" id="UP000503336"/>
    </source>
</evidence>
<dbReference type="InterPro" id="IPR050272">
    <property type="entry name" value="Isochorismatase-like_hydrls"/>
</dbReference>
<sequence length="214" mass="22656">MNQSRESNYTGVFDTLLGWGAKPALLVIDFTCAYTTPGSPLYAEGVVAAAEASVDLLAIARAGGTPVVYTKVMYHPSGVDGGLFTRKVPALRRLVAGERLVEIDNRVAPQPEDLVIVKNYPSAFFGTSLASTLTAEGIDTLILIGCSTSGCVRATAIDAIQHGFRAIVPRECVGDRHNGPHDANLFDMNAKYADVLPKAEVVAHLKGLARTDAA</sequence>
<gene>
    <name evidence="3" type="ORF">G5B40_14955</name>
</gene>
<keyword evidence="4" id="KW-1185">Reference proteome</keyword>
<dbReference type="InterPro" id="IPR000868">
    <property type="entry name" value="Isochorismatase-like_dom"/>
</dbReference>
<protein>
    <submittedName>
        <fullName evidence="3">Isochorismatase family protein</fullName>
    </submittedName>
</protein>
<evidence type="ECO:0000259" key="2">
    <source>
        <dbReference type="Pfam" id="PF00857"/>
    </source>
</evidence>
<dbReference type="RefSeq" id="WP_165100102.1">
    <property type="nucleotide sequence ID" value="NZ_CP049056.1"/>
</dbReference>
<proteinExistence type="predicted"/>